<dbReference type="AlphaFoldDB" id="A0A1Z3HMU0"/>
<evidence type="ECO:0008006" key="3">
    <source>
        <dbReference type="Google" id="ProtNLM"/>
    </source>
</evidence>
<accession>A0A1Z3HMU0</accession>
<dbReference type="NCBIfam" id="NF037954">
    <property type="entry name" value="het_cyst_PatD"/>
    <property type="match status" value="1"/>
</dbReference>
<dbReference type="Proteomes" id="UP000191901">
    <property type="component" value="Chromosome"/>
</dbReference>
<reference evidence="1 2" key="1">
    <citation type="journal article" date="2016" name="Biochim. Biophys. Acta">
        <title>Characterization of red-shifted phycobilisomes isolated from the chlorophyll f-containing cyanobacterium Halomicronema hongdechloris.</title>
        <authorList>
            <person name="Li Y."/>
            <person name="Lin Y."/>
            <person name="Garvey C.J."/>
            <person name="Birch D."/>
            <person name="Corkery R.W."/>
            <person name="Loughlin P.C."/>
            <person name="Scheer H."/>
            <person name="Willows R.D."/>
            <person name="Chen M."/>
        </authorList>
    </citation>
    <scope>NUCLEOTIDE SEQUENCE [LARGE SCALE GENOMIC DNA]</scope>
    <source>
        <strain evidence="1 2">C2206</strain>
    </source>
</reference>
<dbReference type="InterPro" id="IPR047810">
    <property type="entry name" value="PatD-like"/>
</dbReference>
<sequence length="124" mass="14112">MTSSLSQALDQFAQQLTVLHQQSRQANPDGRHLQALFLTTQQQFQAFLALVEQTELTTAVEVPLRSLQTEVNRHLRLLGMDVAFLQAARQPQTVQQRQAQMGDRIRTLEQFCQGLQQTLAQEKP</sequence>
<evidence type="ECO:0000313" key="1">
    <source>
        <dbReference type="EMBL" id="ASC71634.1"/>
    </source>
</evidence>
<dbReference type="OrthoDB" id="583449at2"/>
<evidence type="ECO:0000313" key="2">
    <source>
        <dbReference type="Proteomes" id="UP000191901"/>
    </source>
</evidence>
<proteinExistence type="predicted"/>
<dbReference type="KEGG" id="hhg:XM38_025870"/>
<organism evidence="1 2">
    <name type="scientific">Halomicronema hongdechloris C2206</name>
    <dbReference type="NCBI Taxonomy" id="1641165"/>
    <lineage>
        <taxon>Bacteria</taxon>
        <taxon>Bacillati</taxon>
        <taxon>Cyanobacteriota</taxon>
        <taxon>Cyanophyceae</taxon>
        <taxon>Nodosilineales</taxon>
        <taxon>Nodosilineaceae</taxon>
        <taxon>Halomicronema</taxon>
    </lineage>
</organism>
<name>A0A1Z3HMU0_9CYAN</name>
<dbReference type="RefSeq" id="WP_080813899.1">
    <property type="nucleotide sequence ID" value="NZ_CP021983.2"/>
</dbReference>
<dbReference type="EMBL" id="CP021983">
    <property type="protein sequence ID" value="ASC71634.1"/>
    <property type="molecule type" value="Genomic_DNA"/>
</dbReference>
<gene>
    <name evidence="1" type="ORF">XM38_025870</name>
</gene>
<keyword evidence="2" id="KW-1185">Reference proteome</keyword>
<protein>
    <recommendedName>
        <fullName evidence="3">Heterocyst frequency control protein PatD</fullName>
    </recommendedName>
</protein>